<reference evidence="2" key="1">
    <citation type="submission" date="2021-02" db="EMBL/GenBank/DDBJ databases">
        <title>Draft genome sequence of Microbispora sp. RL4-1S isolated from rice leaves in Thailand.</title>
        <authorList>
            <person name="Muangham S."/>
            <person name="Duangmal K."/>
        </authorList>
    </citation>
    <scope>NUCLEOTIDE SEQUENCE</scope>
    <source>
        <strain evidence="2">RL4-1S</strain>
    </source>
</reference>
<dbReference type="EMBL" id="JAFCNB010000007">
    <property type="protein sequence ID" value="MBP2705330.1"/>
    <property type="molecule type" value="Genomic_DNA"/>
</dbReference>
<comment type="caution">
    <text evidence="2">The sequence shown here is derived from an EMBL/GenBank/DDBJ whole genome shotgun (WGS) entry which is preliminary data.</text>
</comment>
<accession>A0A940WPU6</accession>
<feature type="transmembrane region" description="Helical" evidence="1">
    <location>
        <begin position="85"/>
        <end position="108"/>
    </location>
</feature>
<feature type="transmembrane region" description="Helical" evidence="1">
    <location>
        <begin position="45"/>
        <end position="65"/>
    </location>
</feature>
<feature type="transmembrane region" description="Helical" evidence="1">
    <location>
        <begin position="21"/>
        <end position="39"/>
    </location>
</feature>
<organism evidence="2 3">
    <name type="scientific">Microbispora oryzae</name>
    <dbReference type="NCBI Taxonomy" id="2806554"/>
    <lineage>
        <taxon>Bacteria</taxon>
        <taxon>Bacillati</taxon>
        <taxon>Actinomycetota</taxon>
        <taxon>Actinomycetes</taxon>
        <taxon>Streptosporangiales</taxon>
        <taxon>Streptosporangiaceae</taxon>
        <taxon>Microbispora</taxon>
    </lineage>
</organism>
<dbReference type="Proteomes" id="UP000674234">
    <property type="component" value="Unassembled WGS sequence"/>
</dbReference>
<protein>
    <submittedName>
        <fullName evidence="2">Uncharacterized protein</fullName>
    </submittedName>
</protein>
<keyword evidence="1" id="KW-0472">Membrane</keyword>
<feature type="transmembrane region" description="Helical" evidence="1">
    <location>
        <begin position="196"/>
        <end position="217"/>
    </location>
</feature>
<evidence type="ECO:0000313" key="2">
    <source>
        <dbReference type="EMBL" id="MBP2705330.1"/>
    </source>
</evidence>
<gene>
    <name evidence="2" type="ORF">JOL79_16055</name>
</gene>
<evidence type="ECO:0000256" key="1">
    <source>
        <dbReference type="SAM" id="Phobius"/>
    </source>
</evidence>
<feature type="transmembrane region" description="Helical" evidence="1">
    <location>
        <begin position="120"/>
        <end position="141"/>
    </location>
</feature>
<dbReference type="AlphaFoldDB" id="A0A940WPU6"/>
<feature type="transmembrane region" description="Helical" evidence="1">
    <location>
        <begin position="153"/>
        <end position="176"/>
    </location>
</feature>
<name>A0A940WPU6_9ACTN</name>
<proteinExistence type="predicted"/>
<dbReference type="RefSeq" id="WP_210156602.1">
    <property type="nucleotide sequence ID" value="NZ_JAFCNB010000007.1"/>
</dbReference>
<evidence type="ECO:0000313" key="3">
    <source>
        <dbReference type="Proteomes" id="UP000674234"/>
    </source>
</evidence>
<sequence>MIALARFRLVGYIASHRALQPFIGLLPLLAIMYATPVPAGQELGAMADSAGMLIPVFAWGARGLLDREPDEQRMISLVATGRGELFSGLLAAYAYAGVLASISLIALVTRLSADPTAGMLAIGVLLHVFSITAGVALGALTSRPILPSPAVSTIALIVGYLVTLMVSTSTSVGQWLAVPVMAWMRDAHHGLLTDRLPLLSVQSLLWPVVGIAAYAWLRRTRP</sequence>
<keyword evidence="1" id="KW-1133">Transmembrane helix</keyword>
<keyword evidence="1" id="KW-0812">Transmembrane</keyword>
<keyword evidence="3" id="KW-1185">Reference proteome</keyword>